<dbReference type="Proteomes" id="UP000325008">
    <property type="component" value="Unassembled WGS sequence"/>
</dbReference>
<gene>
    <name evidence="9" type="ORF">PSANT_01705</name>
</gene>
<dbReference type="GO" id="GO:0003689">
    <property type="term" value="F:DNA clamp loader activity"/>
    <property type="evidence" value="ECO:0007669"/>
    <property type="project" value="TreeGrafter"/>
</dbReference>
<dbReference type="GO" id="GO:0005634">
    <property type="term" value="C:nucleus"/>
    <property type="evidence" value="ECO:0007669"/>
    <property type="project" value="UniProtKB-SubCell"/>
</dbReference>
<dbReference type="OrthoDB" id="10265971at2759"/>
<sequence>MPPKHSRPLVRTLSSSSASSSQPASSTRTKKLKQNKLDFSFHSTSSSSTASRPLTKTPSFSLPSTTTTTNNGKERANDTVQLHPSALPKAALDDESTLPYDDTVLWSERLAPQNSEELAVHPRKVAQVRTWLQEAFSNKSALAKHRKLLALTGPAGSAKSATIKALASPADLDYDILEWHNDTPSFDPTSAFVPGSSFVDRFTDFLSKAAKFPSLQLQSSSHADTHEASADAFASSSLDTLDSSAAAAKRNRLILLQDLPNLHHAPTRTLFQAALDQHLAQSTLLTSRGVPNVPIVIIVTESAPREDEDGWVAGASSSTWRDRIASIVDTRTVLGERIRRNPAYAEVRYNPIAPSILLKGLKRAFDQAPAQLLRKSKTKAGLDKHILDLLSAIANDANGDLRAALNCLQFMGASRRQLDHMAKEAANKPGRRGRTGVGRMLPLVAGRESSLALFHALGRVLYNKRAGDPGEEAASTSTNSLVEDDAESDSDDDAEHAELRSRLRRAMQSIVESGASDQPSAWKLPAHLLHMERGVSRVNVDQLWADLPVDASLFALYLHQNAVQFCSDVEQCEAVEEAFSAADTMAPLHEQLRHSAVVAYYAFGIATRGVLLGLPSPVPRTGQKLGKAAWWDVHKKLAEVMRAVEELRAPALSKRPALGEEQGSGPRLRRTQFGNPASGVDGFERADAGLGDEAASSVVSTSNGVTLVTEVLPLLAKIRPGGTAEQLCRLRFDRAGVADIASSVMDQHDTGLDATDQNEESTAQEETQSKRIRLQDVRDEPDVVDAGELSDDQIADF</sequence>
<reference evidence="9" key="1">
    <citation type="submission" date="2018-03" db="EMBL/GenBank/DDBJ databases">
        <authorList>
            <person name="Guldener U."/>
        </authorList>
    </citation>
    <scope>NUCLEOTIDE SEQUENCE [LARGE SCALE GENOMIC DNA]</scope>
    <source>
        <strain evidence="9">ATCC34888</strain>
    </source>
</reference>
<keyword evidence="7" id="KW-0131">Cell cycle</keyword>
<comment type="caution">
    <text evidence="9">The sequence shown here is derived from an EMBL/GenBank/DDBJ whole genome shotgun (WGS) entry which is preliminary data.</text>
</comment>
<dbReference type="Gene3D" id="3.40.50.300">
    <property type="entry name" value="P-loop containing nucleotide triphosphate hydrolases"/>
    <property type="match status" value="1"/>
</dbReference>
<accession>A0A5C3FIL0</accession>
<feature type="compositionally biased region" description="Basic and acidic residues" evidence="8">
    <location>
        <begin position="767"/>
        <end position="781"/>
    </location>
</feature>
<evidence type="ECO:0000256" key="4">
    <source>
        <dbReference type="ARBA" id="ARBA00022763"/>
    </source>
</evidence>
<evidence type="ECO:0000256" key="6">
    <source>
        <dbReference type="ARBA" id="ARBA00023242"/>
    </source>
</evidence>
<feature type="compositionally biased region" description="Low complexity" evidence="8">
    <location>
        <begin position="40"/>
        <end position="69"/>
    </location>
</feature>
<keyword evidence="10" id="KW-1185">Reference proteome</keyword>
<dbReference type="GO" id="GO:0006281">
    <property type="term" value="P:DNA repair"/>
    <property type="evidence" value="ECO:0007669"/>
    <property type="project" value="InterPro"/>
</dbReference>
<dbReference type="InterPro" id="IPR004582">
    <property type="entry name" value="Checkpoint_prot_Rad17_Rad24"/>
</dbReference>
<evidence type="ECO:0000256" key="8">
    <source>
        <dbReference type="SAM" id="MobiDB-lite"/>
    </source>
</evidence>
<evidence type="ECO:0000256" key="3">
    <source>
        <dbReference type="ARBA" id="ARBA00022741"/>
    </source>
</evidence>
<keyword evidence="3" id="KW-0547">Nucleotide-binding</keyword>
<dbReference type="SUPFAM" id="SSF52540">
    <property type="entry name" value="P-loop containing nucleoside triphosphate hydrolases"/>
    <property type="match status" value="1"/>
</dbReference>
<evidence type="ECO:0000256" key="5">
    <source>
        <dbReference type="ARBA" id="ARBA00022840"/>
    </source>
</evidence>
<dbReference type="GO" id="GO:0003682">
    <property type="term" value="F:chromatin binding"/>
    <property type="evidence" value="ECO:0007669"/>
    <property type="project" value="TreeGrafter"/>
</dbReference>
<comment type="subcellular location">
    <subcellularLocation>
        <location evidence="1">Nucleus</location>
    </subcellularLocation>
</comment>
<dbReference type="GO" id="GO:0005524">
    <property type="term" value="F:ATP binding"/>
    <property type="evidence" value="ECO:0007669"/>
    <property type="project" value="UniProtKB-KW"/>
</dbReference>
<organism evidence="9 10">
    <name type="scientific">Pseudozyma antarctica</name>
    <name type="common">Yeast</name>
    <name type="synonym">Candida antarctica</name>
    <dbReference type="NCBI Taxonomy" id="84753"/>
    <lineage>
        <taxon>Eukaryota</taxon>
        <taxon>Fungi</taxon>
        <taxon>Dikarya</taxon>
        <taxon>Basidiomycota</taxon>
        <taxon>Ustilaginomycotina</taxon>
        <taxon>Ustilaginomycetes</taxon>
        <taxon>Ustilaginales</taxon>
        <taxon>Ustilaginaceae</taxon>
        <taxon>Moesziomyces</taxon>
    </lineage>
</organism>
<dbReference type="PANTHER" id="PTHR12172">
    <property type="entry name" value="CELL CYCLE CHECKPOINT PROTEIN RAD17"/>
    <property type="match status" value="1"/>
</dbReference>
<feature type="compositionally biased region" description="Acidic residues" evidence="8">
    <location>
        <begin position="782"/>
        <end position="797"/>
    </location>
</feature>
<dbReference type="PANTHER" id="PTHR12172:SF0">
    <property type="entry name" value="CELL CYCLE CHECKPOINT PROTEIN RAD17"/>
    <property type="match status" value="1"/>
</dbReference>
<feature type="compositionally biased region" description="Acidic residues" evidence="8">
    <location>
        <begin position="482"/>
        <end position="495"/>
    </location>
</feature>
<dbReference type="EMBL" id="OOIQ01000003">
    <property type="protein sequence ID" value="SPO44020.1"/>
    <property type="molecule type" value="Genomic_DNA"/>
</dbReference>
<name>A0A5C3FIL0_PSEA2</name>
<keyword evidence="6" id="KW-0539">Nucleus</keyword>
<dbReference type="AlphaFoldDB" id="A0A5C3FIL0"/>
<feature type="region of interest" description="Disordered" evidence="8">
    <location>
        <begin position="1"/>
        <end position="77"/>
    </location>
</feature>
<evidence type="ECO:0000313" key="10">
    <source>
        <dbReference type="Proteomes" id="UP000325008"/>
    </source>
</evidence>
<feature type="region of interest" description="Disordered" evidence="8">
    <location>
        <begin position="654"/>
        <end position="685"/>
    </location>
</feature>
<comment type="similarity">
    <text evidence="2">Belongs to the rad17/RAD24 family.</text>
</comment>
<dbReference type="GO" id="GO:0033314">
    <property type="term" value="P:mitotic DNA replication checkpoint signaling"/>
    <property type="evidence" value="ECO:0007669"/>
    <property type="project" value="TreeGrafter"/>
</dbReference>
<evidence type="ECO:0000256" key="7">
    <source>
        <dbReference type="ARBA" id="ARBA00023306"/>
    </source>
</evidence>
<feature type="region of interest" description="Disordered" evidence="8">
    <location>
        <begin position="748"/>
        <end position="797"/>
    </location>
</feature>
<proteinExistence type="inferred from homology"/>
<protein>
    <submittedName>
        <fullName evidence="9">Related to cell cycle checkpoint protein RAD17</fullName>
    </submittedName>
</protein>
<evidence type="ECO:0000256" key="1">
    <source>
        <dbReference type="ARBA" id="ARBA00004123"/>
    </source>
</evidence>
<feature type="compositionally biased region" description="Low complexity" evidence="8">
    <location>
        <begin position="14"/>
        <end position="26"/>
    </location>
</feature>
<evidence type="ECO:0000256" key="2">
    <source>
        <dbReference type="ARBA" id="ARBA00006168"/>
    </source>
</evidence>
<dbReference type="InterPro" id="IPR027417">
    <property type="entry name" value="P-loop_NTPase"/>
</dbReference>
<evidence type="ECO:0000313" key="9">
    <source>
        <dbReference type="EMBL" id="SPO44020.1"/>
    </source>
</evidence>
<dbReference type="GO" id="GO:0000077">
    <property type="term" value="P:DNA damage checkpoint signaling"/>
    <property type="evidence" value="ECO:0007669"/>
    <property type="project" value="TreeGrafter"/>
</dbReference>
<dbReference type="RefSeq" id="XP_014658084.1">
    <property type="nucleotide sequence ID" value="XM_014802598.1"/>
</dbReference>
<keyword evidence="5" id="KW-0067">ATP-binding</keyword>
<dbReference type="Pfam" id="PF03215">
    <property type="entry name" value="Rad17"/>
    <property type="match status" value="1"/>
</dbReference>
<keyword evidence="4" id="KW-0227">DNA damage</keyword>
<feature type="region of interest" description="Disordered" evidence="8">
    <location>
        <begin position="466"/>
        <end position="495"/>
    </location>
</feature>